<dbReference type="AlphaFoldDB" id="A0A1G2HZS0"/>
<organism evidence="1 2">
    <name type="scientific">Candidatus Staskawiczbacteria bacterium RIFCSPHIGHO2_02_FULL_42_22</name>
    <dbReference type="NCBI Taxonomy" id="1802207"/>
    <lineage>
        <taxon>Bacteria</taxon>
        <taxon>Candidatus Staskawicziibacteriota</taxon>
    </lineage>
</organism>
<protein>
    <submittedName>
        <fullName evidence="1">Uncharacterized protein</fullName>
    </submittedName>
</protein>
<sequence length="70" mass="8193">MNKVTISKNEYVKLQRQAEGYRKLTGRVFEFLIKDSPEDVAEDFKKTNLYTKGFLRDLKDGLQKSSYGKK</sequence>
<dbReference type="Proteomes" id="UP000178820">
    <property type="component" value="Unassembled WGS sequence"/>
</dbReference>
<reference evidence="1 2" key="1">
    <citation type="journal article" date="2016" name="Nat. Commun.">
        <title>Thousands of microbial genomes shed light on interconnected biogeochemical processes in an aquifer system.</title>
        <authorList>
            <person name="Anantharaman K."/>
            <person name="Brown C.T."/>
            <person name="Hug L.A."/>
            <person name="Sharon I."/>
            <person name="Castelle C.J."/>
            <person name="Probst A.J."/>
            <person name="Thomas B.C."/>
            <person name="Singh A."/>
            <person name="Wilkins M.J."/>
            <person name="Karaoz U."/>
            <person name="Brodie E.L."/>
            <person name="Williams K.H."/>
            <person name="Hubbard S.S."/>
            <person name="Banfield J.F."/>
        </authorList>
    </citation>
    <scope>NUCLEOTIDE SEQUENCE [LARGE SCALE GENOMIC DNA]</scope>
</reference>
<accession>A0A1G2HZS0</accession>
<proteinExistence type="predicted"/>
<comment type="caution">
    <text evidence="1">The sequence shown here is derived from an EMBL/GenBank/DDBJ whole genome shotgun (WGS) entry which is preliminary data.</text>
</comment>
<dbReference type="EMBL" id="MHOT01000026">
    <property type="protein sequence ID" value="OGZ67947.1"/>
    <property type="molecule type" value="Genomic_DNA"/>
</dbReference>
<evidence type="ECO:0000313" key="2">
    <source>
        <dbReference type="Proteomes" id="UP000178820"/>
    </source>
</evidence>
<name>A0A1G2HZS0_9BACT</name>
<evidence type="ECO:0000313" key="1">
    <source>
        <dbReference type="EMBL" id="OGZ67947.1"/>
    </source>
</evidence>
<gene>
    <name evidence="1" type="ORF">A3D44_01515</name>
</gene>